<protein>
    <submittedName>
        <fullName evidence="1">Uncharacterized protein</fullName>
    </submittedName>
</protein>
<evidence type="ECO:0000313" key="1">
    <source>
        <dbReference type="EMBL" id="KAI0028797.1"/>
    </source>
</evidence>
<sequence length="117" mass="12639">MALARTSTKPSTGTGAKAPPRLPNLSLSLAIRFALTRVSPPSPRSRHVAMQAAQEHAVTECIARFRAENPSALDEELQRVAEESLARELQAAEDDAETLYGSPTEQKRQEADLMAVG</sequence>
<proteinExistence type="predicted"/>
<name>A0ACB8QAN1_9AGAM</name>
<dbReference type="Proteomes" id="UP000814128">
    <property type="component" value="Unassembled WGS sequence"/>
</dbReference>
<gene>
    <name evidence="1" type="ORF">K488DRAFT_89391</name>
</gene>
<reference evidence="1" key="1">
    <citation type="submission" date="2021-02" db="EMBL/GenBank/DDBJ databases">
        <authorList>
            <consortium name="DOE Joint Genome Institute"/>
            <person name="Ahrendt S."/>
            <person name="Looney B.P."/>
            <person name="Miyauchi S."/>
            <person name="Morin E."/>
            <person name="Drula E."/>
            <person name="Courty P.E."/>
            <person name="Chicoki N."/>
            <person name="Fauchery L."/>
            <person name="Kohler A."/>
            <person name="Kuo A."/>
            <person name="Labutti K."/>
            <person name="Pangilinan J."/>
            <person name="Lipzen A."/>
            <person name="Riley R."/>
            <person name="Andreopoulos W."/>
            <person name="He G."/>
            <person name="Johnson J."/>
            <person name="Barry K.W."/>
            <person name="Grigoriev I.V."/>
            <person name="Nagy L."/>
            <person name="Hibbett D."/>
            <person name="Henrissat B."/>
            <person name="Matheny P.B."/>
            <person name="Labbe J."/>
            <person name="Martin F."/>
        </authorList>
    </citation>
    <scope>NUCLEOTIDE SEQUENCE</scope>
    <source>
        <strain evidence="1">EC-137</strain>
    </source>
</reference>
<keyword evidence="2" id="KW-1185">Reference proteome</keyword>
<accession>A0ACB8QAN1</accession>
<comment type="caution">
    <text evidence="1">The sequence shown here is derived from an EMBL/GenBank/DDBJ whole genome shotgun (WGS) entry which is preliminary data.</text>
</comment>
<evidence type="ECO:0000313" key="2">
    <source>
        <dbReference type="Proteomes" id="UP000814128"/>
    </source>
</evidence>
<reference evidence="1" key="2">
    <citation type="journal article" date="2022" name="New Phytol.">
        <title>Evolutionary transition to the ectomycorrhizal habit in the genomes of a hyperdiverse lineage of mushroom-forming fungi.</title>
        <authorList>
            <person name="Looney B."/>
            <person name="Miyauchi S."/>
            <person name="Morin E."/>
            <person name="Drula E."/>
            <person name="Courty P.E."/>
            <person name="Kohler A."/>
            <person name="Kuo A."/>
            <person name="LaButti K."/>
            <person name="Pangilinan J."/>
            <person name="Lipzen A."/>
            <person name="Riley R."/>
            <person name="Andreopoulos W."/>
            <person name="He G."/>
            <person name="Johnson J."/>
            <person name="Nolan M."/>
            <person name="Tritt A."/>
            <person name="Barry K.W."/>
            <person name="Grigoriev I.V."/>
            <person name="Nagy L.G."/>
            <person name="Hibbett D."/>
            <person name="Henrissat B."/>
            <person name="Matheny P.B."/>
            <person name="Labbe J."/>
            <person name="Martin F.M."/>
        </authorList>
    </citation>
    <scope>NUCLEOTIDE SEQUENCE</scope>
    <source>
        <strain evidence="1">EC-137</strain>
    </source>
</reference>
<dbReference type="EMBL" id="MU273722">
    <property type="protein sequence ID" value="KAI0028797.1"/>
    <property type="molecule type" value="Genomic_DNA"/>
</dbReference>
<organism evidence="1 2">
    <name type="scientific">Vararia minispora EC-137</name>
    <dbReference type="NCBI Taxonomy" id="1314806"/>
    <lineage>
        <taxon>Eukaryota</taxon>
        <taxon>Fungi</taxon>
        <taxon>Dikarya</taxon>
        <taxon>Basidiomycota</taxon>
        <taxon>Agaricomycotina</taxon>
        <taxon>Agaricomycetes</taxon>
        <taxon>Russulales</taxon>
        <taxon>Lachnocladiaceae</taxon>
        <taxon>Vararia</taxon>
    </lineage>
</organism>